<dbReference type="RefSeq" id="WP_131451997.1">
    <property type="nucleotide sequence ID" value="NZ_BMJK01000001.1"/>
</dbReference>
<comment type="caution">
    <text evidence="2">The sequence shown here is derived from an EMBL/GenBank/DDBJ whole genome shotgun (WGS) entry which is preliminary data.</text>
</comment>
<dbReference type="Gene3D" id="3.30.70.100">
    <property type="match status" value="1"/>
</dbReference>
<evidence type="ECO:0000313" key="2">
    <source>
        <dbReference type="EMBL" id="MXO92636.1"/>
    </source>
</evidence>
<keyword evidence="2" id="KW-0503">Monooxygenase</keyword>
<organism evidence="2 3">
    <name type="scientific">Aurantiacibacter arachoides</name>
    <dbReference type="NCBI Taxonomy" id="1850444"/>
    <lineage>
        <taxon>Bacteria</taxon>
        <taxon>Pseudomonadati</taxon>
        <taxon>Pseudomonadota</taxon>
        <taxon>Alphaproteobacteria</taxon>
        <taxon>Sphingomonadales</taxon>
        <taxon>Erythrobacteraceae</taxon>
        <taxon>Aurantiacibacter</taxon>
    </lineage>
</organism>
<accession>A0A845A0H0</accession>
<dbReference type="OrthoDB" id="9798157at2"/>
<dbReference type="InterPro" id="IPR011008">
    <property type="entry name" value="Dimeric_a/b-barrel"/>
</dbReference>
<sequence>MVTEIAYLAIDPGNADAFEEAVRKAIPVFAGASGCRAMRLERVHEDEAQYRLVVEWDSVEHHMVTFRQTPAFEEWRALAGPFFVAPPRVEHWRRVPGFSAE</sequence>
<dbReference type="AlphaFoldDB" id="A0A845A0H0"/>
<dbReference type="SUPFAM" id="SSF54909">
    <property type="entry name" value="Dimeric alpha+beta barrel"/>
    <property type="match status" value="1"/>
</dbReference>
<dbReference type="EMBL" id="WTYH01000001">
    <property type="protein sequence ID" value="MXO92636.1"/>
    <property type="molecule type" value="Genomic_DNA"/>
</dbReference>
<gene>
    <name evidence="2" type="ORF">GRI62_03320</name>
</gene>
<dbReference type="GO" id="GO:0004497">
    <property type="term" value="F:monooxygenase activity"/>
    <property type="evidence" value="ECO:0007669"/>
    <property type="project" value="UniProtKB-KW"/>
</dbReference>
<keyword evidence="2" id="KW-0560">Oxidoreductase</keyword>
<feature type="domain" description="ABM" evidence="1">
    <location>
        <begin position="2"/>
        <end position="91"/>
    </location>
</feature>
<dbReference type="Proteomes" id="UP000460626">
    <property type="component" value="Unassembled WGS sequence"/>
</dbReference>
<dbReference type="PROSITE" id="PS51725">
    <property type="entry name" value="ABM"/>
    <property type="match status" value="1"/>
</dbReference>
<protein>
    <submittedName>
        <fullName evidence="2">Antibiotic biosynthesis monooxygenase</fullName>
    </submittedName>
</protein>
<reference evidence="2 3" key="1">
    <citation type="submission" date="2019-12" db="EMBL/GenBank/DDBJ databases">
        <title>Genomic-based taxomic classification of the family Erythrobacteraceae.</title>
        <authorList>
            <person name="Xu L."/>
        </authorList>
    </citation>
    <scope>NUCLEOTIDE SEQUENCE [LARGE SCALE GENOMIC DNA]</scope>
    <source>
        <strain evidence="2 3">RC4-10-4</strain>
    </source>
</reference>
<evidence type="ECO:0000313" key="3">
    <source>
        <dbReference type="Proteomes" id="UP000460626"/>
    </source>
</evidence>
<proteinExistence type="predicted"/>
<name>A0A845A0H0_9SPHN</name>
<keyword evidence="3" id="KW-1185">Reference proteome</keyword>
<evidence type="ECO:0000259" key="1">
    <source>
        <dbReference type="PROSITE" id="PS51725"/>
    </source>
</evidence>
<dbReference type="Pfam" id="PF03992">
    <property type="entry name" value="ABM"/>
    <property type="match status" value="1"/>
</dbReference>
<dbReference type="InterPro" id="IPR007138">
    <property type="entry name" value="ABM_dom"/>
</dbReference>